<dbReference type="EMBL" id="ABWL02000017">
    <property type="protein sequence ID" value="EFE07045.1"/>
    <property type="molecule type" value="Genomic_DNA"/>
</dbReference>
<evidence type="ECO:0000313" key="1">
    <source>
        <dbReference type="EMBL" id="EFE07045.1"/>
    </source>
</evidence>
<organism evidence="1 2">
    <name type="scientific">Citrobacter youngae ATCC 29220</name>
    <dbReference type="NCBI Taxonomy" id="500640"/>
    <lineage>
        <taxon>Bacteria</taxon>
        <taxon>Pseudomonadati</taxon>
        <taxon>Pseudomonadota</taxon>
        <taxon>Gammaproteobacteria</taxon>
        <taxon>Enterobacterales</taxon>
        <taxon>Enterobacteriaceae</taxon>
        <taxon>Citrobacter</taxon>
        <taxon>Citrobacter freundii complex</taxon>
    </lineage>
</organism>
<protein>
    <submittedName>
        <fullName evidence="1">Uncharacterized protein</fullName>
    </submittedName>
</protein>
<dbReference type="AlphaFoldDB" id="D4BG84"/>
<gene>
    <name evidence="1" type="ORF">CIT292_09531</name>
</gene>
<comment type="caution">
    <text evidence="1">The sequence shown here is derived from an EMBL/GenBank/DDBJ whole genome shotgun (WGS) entry which is preliminary data.</text>
</comment>
<proteinExistence type="predicted"/>
<reference evidence="1 2" key="1">
    <citation type="submission" date="2010-02" db="EMBL/GenBank/DDBJ databases">
        <authorList>
            <person name="Weinstock G."/>
            <person name="Sodergren E."/>
            <person name="Clifton S."/>
            <person name="Fulton L."/>
            <person name="Fulton B."/>
            <person name="Courtney L."/>
            <person name="Fronick C."/>
            <person name="Harrison M."/>
            <person name="Strong C."/>
            <person name="Farmer C."/>
            <person name="Delahaunty K."/>
            <person name="Markovic C."/>
            <person name="Hall O."/>
            <person name="Minx P."/>
            <person name="Tomlinson C."/>
            <person name="Mitreva M."/>
            <person name="Nelson J."/>
            <person name="Hou S."/>
            <person name="Wollam A."/>
            <person name="Pepin K.H."/>
            <person name="Johnson M."/>
            <person name="Bhonagiri V."/>
            <person name="Zhang X."/>
            <person name="Suruliraj S."/>
            <person name="Warren W."/>
            <person name="Chinwalla A."/>
            <person name="Mardis E.R."/>
            <person name="Wilson R.K."/>
        </authorList>
    </citation>
    <scope>NUCLEOTIDE SEQUENCE [LARGE SCALE GENOMIC DNA]</scope>
    <source>
        <strain evidence="1 2">ATCC 29220</strain>
    </source>
</reference>
<name>D4BG84_9ENTR</name>
<accession>D4BG84</accession>
<dbReference type="Proteomes" id="UP000003880">
    <property type="component" value="Unassembled WGS sequence"/>
</dbReference>
<dbReference type="HOGENOM" id="CLU_2920048_0_0_6"/>
<sequence length="74" mass="7832">MRGVFTVVLPSTLILTTDGITFSSIGARLGICWAVIAEDDVSAAVADRGDNAKPKLRASALIANVVFFMCFVLD</sequence>
<evidence type="ECO:0000313" key="2">
    <source>
        <dbReference type="Proteomes" id="UP000003880"/>
    </source>
</evidence>